<sequence>MITPQKQAFRHEPHKGIDGDCTRTCVAMLLGRPRDDVPHEHGTNTPEDYTAWKDRIAREFGVRFITIPLPEQDGWEIEHYCEWALGRGQGMPFMMGGESRNGTNHSVVIDSDGRLIDPAIDSSGIIGPCTDGMFWFEWIVAPVDRGDQ</sequence>
<accession>A0ABU5AII9</accession>
<evidence type="ECO:0000313" key="2">
    <source>
        <dbReference type="Proteomes" id="UP001276564"/>
    </source>
</evidence>
<protein>
    <recommendedName>
        <fullName evidence="3">Peptidase C39-like domain-containing protein</fullName>
    </recommendedName>
</protein>
<gene>
    <name evidence="1" type="ORF">RFM23_05345</name>
</gene>
<dbReference type="Proteomes" id="UP001276564">
    <property type="component" value="Unassembled WGS sequence"/>
</dbReference>
<dbReference type="RefSeq" id="WP_320319825.1">
    <property type="nucleotide sequence ID" value="NZ_JAVIIP010000003.1"/>
</dbReference>
<dbReference type="EMBL" id="JAVIIP010000003">
    <property type="protein sequence ID" value="MDX8537047.1"/>
    <property type="molecule type" value="Genomic_DNA"/>
</dbReference>
<comment type="caution">
    <text evidence="1">The sequence shown here is derived from an EMBL/GenBank/DDBJ whole genome shotgun (WGS) entry which is preliminary data.</text>
</comment>
<evidence type="ECO:0008006" key="3">
    <source>
        <dbReference type="Google" id="ProtNLM"/>
    </source>
</evidence>
<evidence type="ECO:0000313" key="1">
    <source>
        <dbReference type="EMBL" id="MDX8537047.1"/>
    </source>
</evidence>
<keyword evidence="2" id="KW-1185">Reference proteome</keyword>
<proteinExistence type="predicted"/>
<organism evidence="1 2">
    <name type="scientific">Mesorhizobium abyssinicae</name>
    <dbReference type="NCBI Taxonomy" id="1209958"/>
    <lineage>
        <taxon>Bacteria</taxon>
        <taxon>Pseudomonadati</taxon>
        <taxon>Pseudomonadota</taxon>
        <taxon>Alphaproteobacteria</taxon>
        <taxon>Hyphomicrobiales</taxon>
        <taxon>Phyllobacteriaceae</taxon>
        <taxon>Mesorhizobium</taxon>
    </lineage>
</organism>
<reference evidence="1 2" key="1">
    <citation type="submission" date="2023-08" db="EMBL/GenBank/DDBJ databases">
        <title>Implementing the SeqCode for naming new Mesorhizobium species isolated from Vachellia karroo root nodules.</title>
        <authorList>
            <person name="Van Lill M."/>
        </authorList>
    </citation>
    <scope>NUCLEOTIDE SEQUENCE [LARGE SCALE GENOMIC DNA]</scope>
    <source>
        <strain evidence="1 2">VK4B</strain>
    </source>
</reference>
<name>A0ABU5AII9_9HYPH</name>